<sequence>MTAKKLFQTKKSKSTKIYCIDCSINILKANVHAIIFSDPFSFQFGCQQHRYKEIMQNLIAFIIVVILTIHIQFLVGLPLMNDDETYSDQNSKRSDEPLLPNGNFSLVTKEKLLKLQELADAVHDPKLHDLYRAVNHYVQMAKKNNEYVLWKYDANQEGLVLVLKQNLNGILYYG</sequence>
<proteinExistence type="predicted"/>
<name>A0A816LTE8_9BILA</name>
<keyword evidence="1" id="KW-0812">Transmembrane</keyword>
<keyword evidence="1" id="KW-1133">Transmembrane helix</keyword>
<comment type="caution">
    <text evidence="2">The sequence shown here is derived from an EMBL/GenBank/DDBJ whole genome shotgun (WGS) entry which is preliminary data.</text>
</comment>
<dbReference type="Proteomes" id="UP000663856">
    <property type="component" value="Unassembled WGS sequence"/>
</dbReference>
<evidence type="ECO:0000256" key="1">
    <source>
        <dbReference type="SAM" id="Phobius"/>
    </source>
</evidence>
<protein>
    <submittedName>
        <fullName evidence="2">Uncharacterized protein</fullName>
    </submittedName>
</protein>
<dbReference type="EMBL" id="CAJNRF010000067">
    <property type="protein sequence ID" value="CAF1934725.1"/>
    <property type="molecule type" value="Genomic_DNA"/>
</dbReference>
<gene>
    <name evidence="2" type="ORF">WKI299_LOCUS1218</name>
</gene>
<evidence type="ECO:0000313" key="2">
    <source>
        <dbReference type="EMBL" id="CAF1934725.1"/>
    </source>
</evidence>
<keyword evidence="1" id="KW-0472">Membrane</keyword>
<reference evidence="2" key="1">
    <citation type="submission" date="2021-02" db="EMBL/GenBank/DDBJ databases">
        <authorList>
            <person name="Nowell W R."/>
        </authorList>
    </citation>
    <scope>NUCLEOTIDE SEQUENCE</scope>
</reference>
<organism evidence="2 3">
    <name type="scientific">Rotaria magnacalcarata</name>
    <dbReference type="NCBI Taxonomy" id="392030"/>
    <lineage>
        <taxon>Eukaryota</taxon>
        <taxon>Metazoa</taxon>
        <taxon>Spiralia</taxon>
        <taxon>Gnathifera</taxon>
        <taxon>Rotifera</taxon>
        <taxon>Eurotatoria</taxon>
        <taxon>Bdelloidea</taxon>
        <taxon>Philodinida</taxon>
        <taxon>Philodinidae</taxon>
        <taxon>Rotaria</taxon>
    </lineage>
</organism>
<evidence type="ECO:0000313" key="3">
    <source>
        <dbReference type="Proteomes" id="UP000663856"/>
    </source>
</evidence>
<dbReference type="AlphaFoldDB" id="A0A816LTE8"/>
<accession>A0A816LTE8</accession>
<feature type="transmembrane region" description="Helical" evidence="1">
    <location>
        <begin position="58"/>
        <end position="80"/>
    </location>
</feature>